<protein>
    <recommendedName>
        <fullName evidence="2">RDRP core domain-containing protein</fullName>
    </recommendedName>
</protein>
<dbReference type="InterPro" id="IPR057596">
    <property type="entry name" value="RDRP_core"/>
</dbReference>
<evidence type="ECO:0000313" key="4">
    <source>
        <dbReference type="Proteomes" id="UP000019377"/>
    </source>
</evidence>
<dbReference type="PANTHER" id="PTHR23079">
    <property type="entry name" value="RNA-DEPENDENT RNA POLYMERASE"/>
    <property type="match status" value="1"/>
</dbReference>
<dbReference type="HOGENOM" id="CLU_001366_2_1_1"/>
<dbReference type="GO" id="GO:0031380">
    <property type="term" value="C:nuclear RNA-directed RNA polymerase complex"/>
    <property type="evidence" value="ECO:0007669"/>
    <property type="project" value="TreeGrafter"/>
</dbReference>
<organism evidence="3 4">
    <name type="scientific">Kalmanozyma brasiliensis (strain GHG001)</name>
    <name type="common">Yeast</name>
    <name type="synonym">Pseudozyma brasiliensis</name>
    <dbReference type="NCBI Taxonomy" id="1365824"/>
    <lineage>
        <taxon>Eukaryota</taxon>
        <taxon>Fungi</taxon>
        <taxon>Dikarya</taxon>
        <taxon>Basidiomycota</taxon>
        <taxon>Ustilaginomycotina</taxon>
        <taxon>Ustilaginomycetes</taxon>
        <taxon>Ustilaginales</taxon>
        <taxon>Ustilaginaceae</taxon>
        <taxon>Kalmanozyma</taxon>
    </lineage>
</organism>
<dbReference type="OMA" id="WFCLEAR"/>
<proteinExistence type="predicted"/>
<feature type="compositionally biased region" description="Low complexity" evidence="1">
    <location>
        <begin position="1339"/>
        <end position="1366"/>
    </location>
</feature>
<evidence type="ECO:0000313" key="3">
    <source>
        <dbReference type="EMBL" id="EST06848.1"/>
    </source>
</evidence>
<dbReference type="Proteomes" id="UP000019377">
    <property type="component" value="Unassembled WGS sequence"/>
</dbReference>
<evidence type="ECO:0000259" key="2">
    <source>
        <dbReference type="Pfam" id="PF05183"/>
    </source>
</evidence>
<dbReference type="Pfam" id="PF05183">
    <property type="entry name" value="RdRP"/>
    <property type="match status" value="1"/>
</dbReference>
<feature type="compositionally biased region" description="Polar residues" evidence="1">
    <location>
        <begin position="1235"/>
        <end position="1244"/>
    </location>
</feature>
<dbReference type="GeneID" id="27419517"/>
<evidence type="ECO:0000256" key="1">
    <source>
        <dbReference type="SAM" id="MobiDB-lite"/>
    </source>
</evidence>
<keyword evidence="4" id="KW-1185">Reference proteome</keyword>
<name>V5EUJ6_KALBG</name>
<dbReference type="EMBL" id="KI545868">
    <property type="protein sequence ID" value="EST06848.1"/>
    <property type="molecule type" value="Genomic_DNA"/>
</dbReference>
<feature type="region of interest" description="Disordered" evidence="1">
    <location>
        <begin position="1263"/>
        <end position="1305"/>
    </location>
</feature>
<dbReference type="RefSeq" id="XP_016291837.1">
    <property type="nucleotide sequence ID" value="XM_016436873.1"/>
</dbReference>
<reference evidence="4" key="1">
    <citation type="journal article" date="2013" name="Genome Announc.">
        <title>Draft genome sequence of Pseudozyma brasiliensis sp. nov. strain GHG001, a high producer of endo-1,4-xylanase isolated from an insect pest of sugarcane.</title>
        <authorList>
            <person name="Oliveira J.V.D.C."/>
            <person name="dos Santos R.A.C."/>
            <person name="Borges T.A."/>
            <person name="Riano-Pachon D.M."/>
            <person name="Goldman G.H."/>
        </authorList>
    </citation>
    <scope>NUCLEOTIDE SEQUENCE [LARGE SCALE GENOMIC DNA]</scope>
    <source>
        <strain evidence="4">GHG001</strain>
    </source>
</reference>
<dbReference type="GO" id="GO:0003968">
    <property type="term" value="F:RNA-directed RNA polymerase activity"/>
    <property type="evidence" value="ECO:0007669"/>
    <property type="project" value="UniProtKB-KW"/>
</dbReference>
<dbReference type="OrthoDB" id="6513042at2759"/>
<dbReference type="GO" id="GO:0030422">
    <property type="term" value="P:siRNA processing"/>
    <property type="evidence" value="ECO:0007669"/>
    <property type="project" value="TreeGrafter"/>
</dbReference>
<dbReference type="GO" id="GO:0003723">
    <property type="term" value="F:RNA binding"/>
    <property type="evidence" value="ECO:0007669"/>
    <property type="project" value="UniProtKB-KW"/>
</dbReference>
<sequence>MEILVQQINPWVTEQDLYNRIATALHTPPVRLPGDGLTNFRLLLPKTGRDRHKGFAFVTIAETSTASAFLQYYSGKTGRPLDIVRDGKYNALKLISNGFGAERVVQDILRHSFETWEERQRRLRGDPAQSSDEDDVQHHALLARVVDPTEPRPVHRANVAYAVSARTEPTRVVSSRPHTRRAVEPPQSDGAWNKVEFGVICEDGKFSIEDFDRLLTPLPSGFDVKAQVLYFGNKKNAIRILFNNIVAWSIDRDHNALAFELEDPATFILDGRNSTSFDFIETILHPDWDFLAQRERKHYRIPSIACHFRVSFVSTRDLDWFCLEARPFLKRAGNPRHSPRPIVRRNLTDPEYYKAAAVFYATLDIKVAYQFEKLFRNALYSPTVLETLKSNTRRLIKLYSVDFAARVLESLAATSRQVQVRERNTKCLLASTKLQERIHAEEERLKRYDAKEIATLDDIAMTTAVAQVFHVTVTPTRILLEGPFMDASNRVLRLFPEFGSHFLRVAFSDEDGDRFPVSRLDLDGVDSESFVHERIGTTLKCGITIAGRHYSLLAWSGSGLGSHHCWFVTPFTDKKGKPWDAERIRQSLGNFSRVEKQPARFGARLSQAFSATSSTIRIKDEWIKIIRDDYSDARMPSDGRRQGDFYLLTDGVGQISRALLNDIWRELCTVKNMRREWHLSQEDPARIPSAIQFRCGGAKGVLCLNPKLTGKQMIVRESMIKFSAPEHRDLEVAATSFSALPARLNRPLINALEDLGVKAPVFLSLQHKAVENAQSARRCFKRASKLMGSFALSDTAEMNRLFRRLESLVGVQPDKLHPDGILNRLCTIVIAAALGDLKRKARIPVDGSTLISVVDEFGYLARGQIFAQVDDYNDGKFTAFQGQVMIGRSPTIHPGDVRVVTAVAPPPDHPLWQLRNVVVFSKSPTGRPLQSMLSGGDLDGDLYTIYQDPRLYPERVISPGQYKTVPPRSLARSCTAEDLADFFVDYIINDQVGLVSTFHLQIADKSELHSLDPDCIKLAQLHAKAVDYRKTGQAIPRKEVPMPPFNSARPDFLAQRPAGPNIYASPRALGQLYRAIPEQVTDTPFGTQPAWARGESNPSALTKILKQPGKSDDILSILSTLAQKYSQIVPEGLRLVQMQEHFRPLLETFVFELSKLAAWIPESRTETEWLSEEEILIGTQVMACKAKQLKRRQERLTSSTAELFPILRAQLQLIAGNDSVETGTIRPDTRKGPTKNITGRSQTGIPGKEISDTLHFTGYAQVVPAEPRPRPKPRIVVVDGERVVLRERPDPNGSPSPWSDDSDSEYGEYYDIVERVNRAREKYVDDCLRRGDAKKKAEAAAAAAASSSRSNGNGNGHRNGATNGNGHSANGQQPERRVVVGIDHARSNGTANTNGRGKGKGKGKAKANGTSNGYNYGSSNGPSHTNGCSNGTSQTNGAANGKSKTNGTSNHNSKGKNRAIACTDPELYQLMYDSDDSDYGMERHYSGRMSADDLARRKRRKELRYLYSACYLGATEASVRSFGGNTFAVVALGCLLELIEEHQSNGRLF</sequence>
<feature type="compositionally biased region" description="Polar residues" evidence="1">
    <location>
        <begin position="1414"/>
        <end position="1452"/>
    </location>
</feature>
<gene>
    <name evidence="3" type="ORF">PSEUBRA_SCAF25g01027</name>
</gene>
<dbReference type="STRING" id="1365824.V5EUJ6"/>
<feature type="region of interest" description="Disordered" evidence="1">
    <location>
        <begin position="1339"/>
        <end position="1373"/>
    </location>
</feature>
<feature type="compositionally biased region" description="Basic and acidic residues" evidence="1">
    <location>
        <begin position="1279"/>
        <end position="1290"/>
    </location>
</feature>
<dbReference type="PANTHER" id="PTHR23079:SF17">
    <property type="entry name" value="RNA-DEPENDENT RNA POLYMERASE"/>
    <property type="match status" value="1"/>
</dbReference>
<dbReference type="eggNOG" id="KOG0988">
    <property type="taxonomic scope" value="Eukaryota"/>
</dbReference>
<feature type="region of interest" description="Disordered" evidence="1">
    <location>
        <begin position="1222"/>
        <end position="1248"/>
    </location>
</feature>
<accession>V5EUJ6</accession>
<feature type="domain" description="RDRP core" evidence="2">
    <location>
        <begin position="473"/>
        <end position="1076"/>
    </location>
</feature>
<dbReference type="InterPro" id="IPR007855">
    <property type="entry name" value="RDRP"/>
</dbReference>
<feature type="region of interest" description="Disordered" evidence="1">
    <location>
        <begin position="1386"/>
        <end position="1458"/>
    </location>
</feature>